<organism evidence="2 3">
    <name type="scientific">Platanthera guangdongensis</name>
    <dbReference type="NCBI Taxonomy" id="2320717"/>
    <lineage>
        <taxon>Eukaryota</taxon>
        <taxon>Viridiplantae</taxon>
        <taxon>Streptophyta</taxon>
        <taxon>Embryophyta</taxon>
        <taxon>Tracheophyta</taxon>
        <taxon>Spermatophyta</taxon>
        <taxon>Magnoliopsida</taxon>
        <taxon>Liliopsida</taxon>
        <taxon>Asparagales</taxon>
        <taxon>Orchidaceae</taxon>
        <taxon>Orchidoideae</taxon>
        <taxon>Orchideae</taxon>
        <taxon>Orchidinae</taxon>
        <taxon>Platanthera</taxon>
    </lineage>
</organism>
<name>A0ABR2N3J2_9ASPA</name>
<dbReference type="InterPro" id="IPR016706">
    <property type="entry name" value="Cleav_polyA_spec_factor_su5"/>
</dbReference>
<reference evidence="2 3" key="1">
    <citation type="journal article" date="2022" name="Nat. Plants">
        <title>Genomes of leafy and leafless Platanthera orchids illuminate the evolution of mycoheterotrophy.</title>
        <authorList>
            <person name="Li M.H."/>
            <person name="Liu K.W."/>
            <person name="Li Z."/>
            <person name="Lu H.C."/>
            <person name="Ye Q.L."/>
            <person name="Zhang D."/>
            <person name="Wang J.Y."/>
            <person name="Li Y.F."/>
            <person name="Zhong Z.M."/>
            <person name="Liu X."/>
            <person name="Yu X."/>
            <person name="Liu D.K."/>
            <person name="Tu X.D."/>
            <person name="Liu B."/>
            <person name="Hao Y."/>
            <person name="Liao X.Y."/>
            <person name="Jiang Y.T."/>
            <person name="Sun W.H."/>
            <person name="Chen J."/>
            <person name="Chen Y.Q."/>
            <person name="Ai Y."/>
            <person name="Zhai J.W."/>
            <person name="Wu S.S."/>
            <person name="Zhou Z."/>
            <person name="Hsiao Y.Y."/>
            <person name="Wu W.L."/>
            <person name="Chen Y.Y."/>
            <person name="Lin Y.F."/>
            <person name="Hsu J.L."/>
            <person name="Li C.Y."/>
            <person name="Wang Z.W."/>
            <person name="Zhao X."/>
            <person name="Zhong W.Y."/>
            <person name="Ma X.K."/>
            <person name="Ma L."/>
            <person name="Huang J."/>
            <person name="Chen G.Z."/>
            <person name="Huang M.Z."/>
            <person name="Huang L."/>
            <person name="Peng D.H."/>
            <person name="Luo Y.B."/>
            <person name="Zou S.Q."/>
            <person name="Chen S.P."/>
            <person name="Lan S."/>
            <person name="Tsai W.C."/>
            <person name="Van de Peer Y."/>
            <person name="Liu Z.J."/>
        </authorList>
    </citation>
    <scope>NUCLEOTIDE SEQUENCE [LARGE SCALE GENOMIC DNA]</scope>
    <source>
        <strain evidence="2">Lor288</strain>
    </source>
</reference>
<feature type="transmembrane region" description="Helical" evidence="1">
    <location>
        <begin position="37"/>
        <end position="57"/>
    </location>
</feature>
<keyword evidence="3" id="KW-1185">Reference proteome</keyword>
<evidence type="ECO:0000313" key="3">
    <source>
        <dbReference type="Proteomes" id="UP001412067"/>
    </source>
</evidence>
<proteinExistence type="predicted"/>
<accession>A0ABR2N3J2</accession>
<dbReference type="Pfam" id="PF13869">
    <property type="entry name" value="NUDIX_2"/>
    <property type="match status" value="1"/>
</dbReference>
<evidence type="ECO:0000256" key="1">
    <source>
        <dbReference type="SAM" id="Phobius"/>
    </source>
</evidence>
<dbReference type="Proteomes" id="UP001412067">
    <property type="component" value="Unassembled WGS sequence"/>
</dbReference>
<dbReference type="Gene3D" id="3.90.79.10">
    <property type="entry name" value="Nucleoside Triphosphate Pyrophosphohydrolase"/>
    <property type="match status" value="1"/>
</dbReference>
<keyword evidence="1" id="KW-0472">Membrane</keyword>
<keyword evidence="1" id="KW-0812">Transmembrane</keyword>
<sequence>MYPYCPPHITMPKMYKKLLMINLPEKENFVVPKNLKLLAILDDLQLFPIILIWALLFI</sequence>
<dbReference type="EMBL" id="JBBWWR010000001">
    <property type="protein sequence ID" value="KAK8970684.1"/>
    <property type="molecule type" value="Genomic_DNA"/>
</dbReference>
<protein>
    <submittedName>
        <fullName evidence="2">Uncharacterized protein</fullName>
    </submittedName>
</protein>
<dbReference type="PANTHER" id="PTHR13047">
    <property type="entry name" value="PRE-MRNA CLEAVAGE FACTOR IM, 25KD SUBUNIT"/>
    <property type="match status" value="1"/>
</dbReference>
<comment type="caution">
    <text evidence="2">The sequence shown here is derived from an EMBL/GenBank/DDBJ whole genome shotgun (WGS) entry which is preliminary data.</text>
</comment>
<evidence type="ECO:0000313" key="2">
    <source>
        <dbReference type="EMBL" id="KAK8970684.1"/>
    </source>
</evidence>
<keyword evidence="1" id="KW-1133">Transmembrane helix</keyword>
<gene>
    <name evidence="2" type="ORF">KSP40_PGU022129</name>
</gene>